<evidence type="ECO:0000313" key="7">
    <source>
        <dbReference type="Proteomes" id="UP001524502"/>
    </source>
</evidence>
<keyword evidence="4" id="KW-0411">Iron-sulfur</keyword>
<dbReference type="Pfam" id="PF23545">
    <property type="entry name" value="Zn_ribbon_HMPTM"/>
    <property type="match status" value="1"/>
</dbReference>
<dbReference type="PROSITE" id="PS51918">
    <property type="entry name" value="RADICAL_SAM"/>
    <property type="match status" value="1"/>
</dbReference>
<dbReference type="SFLD" id="SFLDS00029">
    <property type="entry name" value="Radical_SAM"/>
    <property type="match status" value="1"/>
</dbReference>
<accession>A0ABT1RNU1</accession>
<dbReference type="SFLD" id="SFLDG01100">
    <property type="entry name" value="methyltransferase_(Class_D)"/>
    <property type="match status" value="1"/>
</dbReference>
<dbReference type="InterPro" id="IPR007197">
    <property type="entry name" value="rSAM"/>
</dbReference>
<dbReference type="SUPFAM" id="SSF102114">
    <property type="entry name" value="Radical SAM enzymes"/>
    <property type="match status" value="1"/>
</dbReference>
<gene>
    <name evidence="6" type="ORF">NE619_08890</name>
</gene>
<dbReference type="EMBL" id="JANFXK010000008">
    <property type="protein sequence ID" value="MCQ4636845.1"/>
    <property type="molecule type" value="Genomic_DNA"/>
</dbReference>
<name>A0ABT1RNU1_9FIRM</name>
<proteinExistence type="predicted"/>
<protein>
    <submittedName>
        <fullName evidence="6">Radical SAM protein</fullName>
    </submittedName>
</protein>
<dbReference type="PANTHER" id="PTHR43306:SF1">
    <property type="entry name" value="7,8-DIHYDRO-6-HYDROXYMETHYLPTERIN DIMETHYLTRANSFERASE"/>
    <property type="match status" value="1"/>
</dbReference>
<sequence>MKRLSEVQSICPECEKPIKAYYTERDGKVFFEKKCEEHGEFRALISASAEDYLTWVKNPVINIPPKKAITKGSGQDECPLHCGTCENHLQTACCVLIDITKRCNQHCPFCFARAEMDAADSGEPTLKDMEAKFDLLTELGEERPFNIQLSGGEPTVRDDLPQIIRLAKDKGFTYIQINSNGRRIAQEHGYAKALKDAGASVIFMQFDGTTDEIYMQMRGEPLFAEKKKAIDNCRKAGLPVTLVPTVARNVNLDNIGSMMEFLLENIAVVKGIHFQPVSFFGRHPDPEHENRVTMFDVLHEIENQCQGFKYEDFSPIATGHTLCCFYSTYLKEKDGIKCMVSKAEREAGISCCDTQQASCCCGETDPLEIIKKDRDFVLNKWDLPEESEPEHEAESCCSCGASETEQEGNCCGQPQTETCCCETAEDSCCCGQDSEEIMDLDQFLTYYKQNTFTVTGMAFQDSSNLDAERLKRCRVQVLSEDNRLIPFCGYNSIYRKE</sequence>
<comment type="caution">
    <text evidence="6">The sequence shown here is derived from an EMBL/GenBank/DDBJ whole genome shotgun (WGS) entry which is preliminary data.</text>
</comment>
<keyword evidence="2" id="KW-0479">Metal-binding</keyword>
<reference evidence="6 7" key="1">
    <citation type="submission" date="2022-06" db="EMBL/GenBank/DDBJ databases">
        <title>Isolation of gut microbiota from human fecal samples.</title>
        <authorList>
            <person name="Pamer E.G."/>
            <person name="Barat B."/>
            <person name="Waligurski E."/>
            <person name="Medina S."/>
            <person name="Paddock L."/>
            <person name="Mostad J."/>
        </authorList>
    </citation>
    <scope>NUCLEOTIDE SEQUENCE [LARGE SCALE GENOMIC DNA]</scope>
    <source>
        <strain evidence="6 7">SL.3.17</strain>
    </source>
</reference>
<dbReference type="InterPro" id="IPR058240">
    <property type="entry name" value="rSAM_sf"/>
</dbReference>
<dbReference type="InterPro" id="IPR034474">
    <property type="entry name" value="Methyltransferase_Class_D"/>
</dbReference>
<feature type="domain" description="Radical SAM core" evidence="5">
    <location>
        <begin position="87"/>
        <end position="309"/>
    </location>
</feature>
<evidence type="ECO:0000256" key="3">
    <source>
        <dbReference type="ARBA" id="ARBA00023004"/>
    </source>
</evidence>
<dbReference type="InterPro" id="IPR013785">
    <property type="entry name" value="Aldolase_TIM"/>
</dbReference>
<dbReference type="SFLD" id="SFLDG01067">
    <property type="entry name" value="SPASM/twitch_domain_containing"/>
    <property type="match status" value="1"/>
</dbReference>
<evidence type="ECO:0000313" key="6">
    <source>
        <dbReference type="EMBL" id="MCQ4636845.1"/>
    </source>
</evidence>
<evidence type="ECO:0000259" key="5">
    <source>
        <dbReference type="PROSITE" id="PS51918"/>
    </source>
</evidence>
<dbReference type="Pfam" id="PF04055">
    <property type="entry name" value="Radical_SAM"/>
    <property type="match status" value="1"/>
</dbReference>
<dbReference type="InterPro" id="IPR056488">
    <property type="entry name" value="Zn_ribbon_HMPTM"/>
</dbReference>
<keyword evidence="1" id="KW-0949">S-adenosyl-L-methionine</keyword>
<organism evidence="6 7">
    <name type="scientific">Anaerovorax odorimutans</name>
    <dbReference type="NCBI Taxonomy" id="109327"/>
    <lineage>
        <taxon>Bacteria</taxon>
        <taxon>Bacillati</taxon>
        <taxon>Bacillota</taxon>
        <taxon>Clostridia</taxon>
        <taxon>Peptostreptococcales</taxon>
        <taxon>Anaerovoracaceae</taxon>
        <taxon>Anaerovorax</taxon>
    </lineage>
</organism>
<evidence type="ECO:0000256" key="1">
    <source>
        <dbReference type="ARBA" id="ARBA00022691"/>
    </source>
</evidence>
<dbReference type="CDD" id="cd01335">
    <property type="entry name" value="Radical_SAM"/>
    <property type="match status" value="1"/>
</dbReference>
<evidence type="ECO:0000256" key="4">
    <source>
        <dbReference type="ARBA" id="ARBA00023014"/>
    </source>
</evidence>
<evidence type="ECO:0000256" key="2">
    <source>
        <dbReference type="ARBA" id="ARBA00022723"/>
    </source>
</evidence>
<keyword evidence="7" id="KW-1185">Reference proteome</keyword>
<dbReference type="Proteomes" id="UP001524502">
    <property type="component" value="Unassembled WGS sequence"/>
</dbReference>
<keyword evidence="3" id="KW-0408">Iron</keyword>
<dbReference type="Gene3D" id="3.20.20.70">
    <property type="entry name" value="Aldolase class I"/>
    <property type="match status" value="1"/>
</dbReference>
<dbReference type="PANTHER" id="PTHR43306">
    <property type="entry name" value="7,8-DIHYDRO-6-HYDROXYMETHYLPTERIN DIMETHYLTRANSFERASE"/>
    <property type="match status" value="1"/>
</dbReference>
<dbReference type="RefSeq" id="WP_256132038.1">
    <property type="nucleotide sequence ID" value="NZ_JANFXK010000008.1"/>
</dbReference>